<proteinExistence type="predicted"/>
<name>A0A656QA87_9BURK</name>
<evidence type="ECO:0000313" key="2">
    <source>
        <dbReference type="Proteomes" id="UP000027451"/>
    </source>
</evidence>
<dbReference type="Proteomes" id="UP000027451">
    <property type="component" value="Unassembled WGS sequence"/>
</dbReference>
<gene>
    <name evidence="1" type="ORF">BG60_33580</name>
</gene>
<organism evidence="1 2">
    <name type="scientific">Caballeronia zhejiangensis</name>
    <dbReference type="NCBI Taxonomy" id="871203"/>
    <lineage>
        <taxon>Bacteria</taxon>
        <taxon>Pseudomonadati</taxon>
        <taxon>Pseudomonadota</taxon>
        <taxon>Betaproteobacteria</taxon>
        <taxon>Burkholderiales</taxon>
        <taxon>Burkholderiaceae</taxon>
        <taxon>Caballeronia</taxon>
    </lineage>
</organism>
<comment type="caution">
    <text evidence="1">The sequence shown here is derived from an EMBL/GenBank/DDBJ whole genome shotgun (WGS) entry which is preliminary data.</text>
</comment>
<protein>
    <submittedName>
        <fullName evidence="1">Uncharacterized protein</fullName>
    </submittedName>
</protein>
<dbReference type="AlphaFoldDB" id="A0A656QA87"/>
<evidence type="ECO:0000313" key="1">
    <source>
        <dbReference type="EMBL" id="KDR24878.1"/>
    </source>
</evidence>
<keyword evidence="2" id="KW-1185">Reference proteome</keyword>
<sequence length="107" mass="12088">MVRLLTKVRVDEYDRLPADSLCHAAIVARANVHLLLCDILDVELKRGQPGNLNGKQRIGDAKLVQARAPVTNAYRQRNGCCPYCRHYFPDMGEFTVRFQGRPLQHAG</sequence>
<accession>A0A656QA87</accession>
<reference evidence="1 2" key="1">
    <citation type="submission" date="2014-03" db="EMBL/GenBank/DDBJ databases">
        <title>Draft Genome Sequences of Four Burkholderia Strains.</title>
        <authorList>
            <person name="Liu X.Y."/>
            <person name="Li C.X."/>
            <person name="Xu J.H."/>
        </authorList>
    </citation>
    <scope>NUCLEOTIDE SEQUENCE [LARGE SCALE GENOMIC DNA]</scope>
    <source>
        <strain evidence="1 2">OP-1</strain>
    </source>
</reference>
<dbReference type="EMBL" id="JFHD01000063">
    <property type="protein sequence ID" value="KDR24878.1"/>
    <property type="molecule type" value="Genomic_DNA"/>
</dbReference>